<evidence type="ECO:0000313" key="3">
    <source>
        <dbReference type="Proteomes" id="UP001549110"/>
    </source>
</evidence>
<accession>A0ABV2EDH7</accession>
<organism evidence="2 3">
    <name type="scientific">Phenylobacterium koreense</name>
    <dbReference type="NCBI Taxonomy" id="266125"/>
    <lineage>
        <taxon>Bacteria</taxon>
        <taxon>Pseudomonadati</taxon>
        <taxon>Pseudomonadota</taxon>
        <taxon>Alphaproteobacteria</taxon>
        <taxon>Caulobacterales</taxon>
        <taxon>Caulobacteraceae</taxon>
        <taxon>Phenylobacterium</taxon>
    </lineage>
</organism>
<gene>
    <name evidence="2" type="ORF">ABID41_000170</name>
</gene>
<dbReference type="RefSeq" id="WP_331930247.1">
    <property type="nucleotide sequence ID" value="NZ_JBEPLU010000001.1"/>
</dbReference>
<proteinExistence type="predicted"/>
<dbReference type="Proteomes" id="UP001549110">
    <property type="component" value="Unassembled WGS sequence"/>
</dbReference>
<comment type="caution">
    <text evidence="2">The sequence shown here is derived from an EMBL/GenBank/DDBJ whole genome shotgun (WGS) entry which is preliminary data.</text>
</comment>
<dbReference type="InterPro" id="IPR038727">
    <property type="entry name" value="NadR/Ttd14_AAA_dom"/>
</dbReference>
<keyword evidence="3" id="KW-1185">Reference proteome</keyword>
<name>A0ABV2EDH7_9CAUL</name>
<protein>
    <submittedName>
        <fullName evidence="2">ATPase</fullName>
    </submittedName>
</protein>
<sequence>MTIDKPNFFLLTGGPGVGKTALIEELRRRGERVVEETHRRIIREEVARGGRALPWLDASAYMARAAREDIAIFEAMAGVSERVFFDRGILDSLPQRGEPEDWLAEAMLDRRYNARVFIPPPWKAIYRQDAERKQSFAECQATHAAIERLCRRWGYEPVEVPRADVAARADFVLKLAQPTAEGETQDRLPAT</sequence>
<dbReference type="EMBL" id="JBEPLU010000001">
    <property type="protein sequence ID" value="MET3525075.1"/>
    <property type="molecule type" value="Genomic_DNA"/>
</dbReference>
<evidence type="ECO:0000313" key="2">
    <source>
        <dbReference type="EMBL" id="MET3525075.1"/>
    </source>
</evidence>
<dbReference type="Gene3D" id="3.40.50.300">
    <property type="entry name" value="P-loop containing nucleotide triphosphate hydrolases"/>
    <property type="match status" value="1"/>
</dbReference>
<reference evidence="2 3" key="1">
    <citation type="submission" date="2024-06" db="EMBL/GenBank/DDBJ databases">
        <title>Genomic Encyclopedia of Type Strains, Phase IV (KMG-IV): sequencing the most valuable type-strain genomes for metagenomic binning, comparative biology and taxonomic classification.</title>
        <authorList>
            <person name="Goeker M."/>
        </authorList>
    </citation>
    <scope>NUCLEOTIDE SEQUENCE [LARGE SCALE GENOMIC DNA]</scope>
    <source>
        <strain evidence="2 3">DSM 17809</strain>
    </source>
</reference>
<dbReference type="InterPro" id="IPR027417">
    <property type="entry name" value="P-loop_NTPase"/>
</dbReference>
<dbReference type="Pfam" id="PF13521">
    <property type="entry name" value="AAA_28"/>
    <property type="match status" value="1"/>
</dbReference>
<feature type="domain" description="NadR/Ttd14 AAA" evidence="1">
    <location>
        <begin position="9"/>
        <end position="168"/>
    </location>
</feature>
<dbReference type="SUPFAM" id="SSF52540">
    <property type="entry name" value="P-loop containing nucleoside triphosphate hydrolases"/>
    <property type="match status" value="1"/>
</dbReference>
<evidence type="ECO:0000259" key="1">
    <source>
        <dbReference type="Pfam" id="PF13521"/>
    </source>
</evidence>